<dbReference type="OrthoDB" id="5885776at2"/>
<keyword evidence="1" id="KW-0489">Methyltransferase</keyword>
<keyword evidence="2" id="KW-1185">Reference proteome</keyword>
<dbReference type="AlphaFoldDB" id="A0A3A6R2G9"/>
<dbReference type="GO" id="GO:0032259">
    <property type="term" value="P:methylation"/>
    <property type="evidence" value="ECO:0007669"/>
    <property type="project" value="UniProtKB-KW"/>
</dbReference>
<dbReference type="SUPFAM" id="SSF53335">
    <property type="entry name" value="S-adenosyl-L-methionine-dependent methyltransferases"/>
    <property type="match status" value="1"/>
</dbReference>
<dbReference type="Pfam" id="PF13489">
    <property type="entry name" value="Methyltransf_23"/>
    <property type="match status" value="1"/>
</dbReference>
<keyword evidence="1" id="KW-0808">Transferase</keyword>
<gene>
    <name evidence="1" type="ORF">DZ860_01195</name>
</gene>
<dbReference type="Gene3D" id="3.40.50.150">
    <property type="entry name" value="Vaccinia Virus protein VP39"/>
    <property type="match status" value="1"/>
</dbReference>
<proteinExistence type="predicted"/>
<dbReference type="EMBL" id="QVMU01000001">
    <property type="protein sequence ID" value="RJX75327.1"/>
    <property type="molecule type" value="Genomic_DNA"/>
</dbReference>
<accession>A0A3A6R2G9</accession>
<dbReference type="InterPro" id="IPR029063">
    <property type="entry name" value="SAM-dependent_MTases_sf"/>
</dbReference>
<organism evidence="1 2">
    <name type="scientific">Vibrio sinensis</name>
    <dbReference type="NCBI Taxonomy" id="2302434"/>
    <lineage>
        <taxon>Bacteria</taxon>
        <taxon>Pseudomonadati</taxon>
        <taxon>Pseudomonadota</taxon>
        <taxon>Gammaproteobacteria</taxon>
        <taxon>Vibrionales</taxon>
        <taxon>Vibrionaceae</taxon>
        <taxon>Vibrio</taxon>
    </lineage>
</organism>
<evidence type="ECO:0000313" key="2">
    <source>
        <dbReference type="Proteomes" id="UP000273252"/>
    </source>
</evidence>
<comment type="caution">
    <text evidence="1">The sequence shown here is derived from an EMBL/GenBank/DDBJ whole genome shotgun (WGS) entry which is preliminary data.</text>
</comment>
<dbReference type="Proteomes" id="UP000273252">
    <property type="component" value="Unassembled WGS sequence"/>
</dbReference>
<sequence>MDDSIKLLTPEQAIAFDTEYIDEELFGFVTRTLSAYLDTPEEAHFLDVGGGNGIYADKLLKHYSGCHVTVVEPEACLLNKNVPHENKHLKHDLFQNVTVEQEFDLIQFNWVLHHFVSDTYEASCHLQENALIQAYKMLKPGGMVVIFENFYEGAASSDRPGQLLFNLTASKVLAPLTKKMGANTAGIGVCFHSELYWRKLCLMAGFKQMASSHCYDFGNLSPLKKRILQIENQRVGLLIAVKPNE</sequence>
<dbReference type="GO" id="GO:0008168">
    <property type="term" value="F:methyltransferase activity"/>
    <property type="evidence" value="ECO:0007669"/>
    <property type="project" value="UniProtKB-KW"/>
</dbReference>
<dbReference type="RefSeq" id="WP_120029083.1">
    <property type="nucleotide sequence ID" value="NZ_QVMU01000001.1"/>
</dbReference>
<evidence type="ECO:0000313" key="1">
    <source>
        <dbReference type="EMBL" id="RJX75327.1"/>
    </source>
</evidence>
<reference evidence="1 2" key="1">
    <citation type="submission" date="2018-08" db="EMBL/GenBank/DDBJ databases">
        <title>Vibrio isolated from the Eastern China Marginal Seas.</title>
        <authorList>
            <person name="Li Y."/>
        </authorList>
    </citation>
    <scope>NUCLEOTIDE SEQUENCE [LARGE SCALE GENOMIC DNA]</scope>
    <source>
        <strain evidence="1 2">BEI233</strain>
    </source>
</reference>
<protein>
    <submittedName>
        <fullName evidence="1">Class I SAM-dependent methyltransferase</fullName>
    </submittedName>
</protein>
<name>A0A3A6R2G9_9VIBR</name>
<dbReference type="CDD" id="cd02440">
    <property type="entry name" value="AdoMet_MTases"/>
    <property type="match status" value="1"/>
</dbReference>